<evidence type="ECO:0000313" key="3">
    <source>
        <dbReference type="Proteomes" id="UP001295423"/>
    </source>
</evidence>
<proteinExistence type="predicted"/>
<dbReference type="PANTHER" id="PTHR33050">
    <property type="entry name" value="REVERSE TRANSCRIPTASE DOMAIN-CONTAINING PROTEIN"/>
    <property type="match status" value="1"/>
</dbReference>
<keyword evidence="3" id="KW-1185">Reference proteome</keyword>
<gene>
    <name evidence="2" type="ORF">CYCCA115_LOCUS22992</name>
</gene>
<evidence type="ECO:0000313" key="2">
    <source>
        <dbReference type="EMBL" id="CAJ1967904.1"/>
    </source>
</evidence>
<comment type="caution">
    <text evidence="2">The sequence shown here is derived from an EMBL/GenBank/DDBJ whole genome shotgun (WGS) entry which is preliminary data.</text>
</comment>
<dbReference type="Gene3D" id="3.30.70.270">
    <property type="match status" value="1"/>
</dbReference>
<dbReference type="SUPFAM" id="SSF56672">
    <property type="entry name" value="DNA/RNA polymerases"/>
    <property type="match status" value="1"/>
</dbReference>
<feature type="non-terminal residue" evidence="2">
    <location>
        <position position="1"/>
    </location>
</feature>
<dbReference type="AlphaFoldDB" id="A0AAD2JNX0"/>
<dbReference type="InterPro" id="IPR052055">
    <property type="entry name" value="Hepadnavirus_pol/RT"/>
</dbReference>
<dbReference type="PANTHER" id="PTHR33050:SF7">
    <property type="entry name" value="RIBONUCLEASE H"/>
    <property type="match status" value="1"/>
</dbReference>
<organism evidence="2 3">
    <name type="scientific">Cylindrotheca closterium</name>
    <dbReference type="NCBI Taxonomy" id="2856"/>
    <lineage>
        <taxon>Eukaryota</taxon>
        <taxon>Sar</taxon>
        <taxon>Stramenopiles</taxon>
        <taxon>Ochrophyta</taxon>
        <taxon>Bacillariophyta</taxon>
        <taxon>Bacillariophyceae</taxon>
        <taxon>Bacillariophycidae</taxon>
        <taxon>Bacillariales</taxon>
        <taxon>Bacillariaceae</taxon>
        <taxon>Cylindrotheca</taxon>
    </lineage>
</organism>
<sequence>MGRHGGFKHRPKVIIESWRSDPTLWQYGPTSKPTTTRWREAGYNTNCRTIKATAIGGAVTQERLLVVRTRTDCRAQWTWDSLDRDLSVIRPMGNLLTPPGLVPRNSYSQSGSAHTPHSLHDPMPNQIGAWIKTEKGVRRLMKEELARELGIPKGCETDLSHKSLQRTTSLFHWEYLSFSLQHFFSHPTSAPGKTTQGTKTGDHLPGATTITLDNDVFDWHPPDLSLGSPWYTLRLANLRWAADHYPEPDNIYWDGIQRLAVHRNNYNSEGPDPKRLQLLWWEFLSEHWEELRNGARQNFLKQPDPCLRPNAPMDEEMLEAAVQFVDELVELGDGQPGQWRVIADMLRGGQNDCVGQDPVFMPRIAHIVDQMYTEGYSAVVDLSKFFYNFPTHPDDRPYLGLLHPKTAELLTYYGLAMGAGNSPAIACRIGLAFVRLVKEKFGVFQGEARANCYWTGLQANGFDPKLGYGFILTSNDGGAVHIWVWVDDFLIHGPTHEKTARGLQFFLDTAVDCGFLFHPKKLVPPQQVVKYCGFLFDTTAVPCLRIPEAKKERALAICDYLIQSPKHKRWSRLGLAVAVGVLESLTEATPRRLGHTHLKEFHTIVHPPGLGNGAAPYYTTTFLNSEVLDELHWWRQFLTRSEGRFVRGWEAATLVPTFGDGSGTGTGGTIQLPNCDFEMWRGKWKPSIYIFPSVWKELATLKETLLRIKESPHAHQVIGTTVFYFTDNSGVYWIATTGSSRTRSLHKLISEIRLLELDLQCVLQVVHVPGRVLITQGTDGLSRGVWMSALQNIMDSDRLTQAIFDPVPFDMALVWTHLPQSAPVTQYRSWNQPWTASLCLHQTTVWCPPPELARQLLTFLLNSWVECPFTTSALLFVPRVVEASWQHMSRWTRLPLPPPLGMPPKPHLCAGCQRGFSRKETETRLQCTFSAKGFGRFRACGSTYHRDCFRAGEPFKTRRLRDEGLTFPRHATWPNFVCEACTVRQYLQRELVRADDLLLLMLERVRMLDIISSWAKGTHASYKSKLNIIRQFETNFAIQVLQPTALLEPPSGPDIPLMWCQEWYSLRHSTKKHDRGAQTPISFGTVRALRSAASQWLSLDSLNTPQNAYMSQDNKVLYQDCRPTDSLSFHLFAKGMVARMGDYSRPSVALLDRHIRALDHFLDRQFYEATSDVQRRDIALAGL</sequence>
<protein>
    <recommendedName>
        <fullName evidence="4">Reverse transcriptase domain-containing protein</fullName>
    </recommendedName>
</protein>
<dbReference type="EMBL" id="CAKOGP040002352">
    <property type="protein sequence ID" value="CAJ1967904.1"/>
    <property type="molecule type" value="Genomic_DNA"/>
</dbReference>
<reference evidence="2" key="1">
    <citation type="submission" date="2023-08" db="EMBL/GenBank/DDBJ databases">
        <authorList>
            <person name="Audoor S."/>
            <person name="Bilcke G."/>
        </authorList>
    </citation>
    <scope>NUCLEOTIDE SEQUENCE</scope>
</reference>
<dbReference type="Gene3D" id="3.10.10.10">
    <property type="entry name" value="HIV Type 1 Reverse Transcriptase, subunit A, domain 1"/>
    <property type="match status" value="1"/>
</dbReference>
<accession>A0AAD2JNX0</accession>
<dbReference type="Proteomes" id="UP001295423">
    <property type="component" value="Unassembled WGS sequence"/>
</dbReference>
<feature type="region of interest" description="Disordered" evidence="1">
    <location>
        <begin position="106"/>
        <end position="125"/>
    </location>
</feature>
<evidence type="ECO:0000256" key="1">
    <source>
        <dbReference type="SAM" id="MobiDB-lite"/>
    </source>
</evidence>
<feature type="compositionally biased region" description="Polar residues" evidence="1">
    <location>
        <begin position="106"/>
        <end position="115"/>
    </location>
</feature>
<evidence type="ECO:0008006" key="4">
    <source>
        <dbReference type="Google" id="ProtNLM"/>
    </source>
</evidence>
<dbReference type="InterPro" id="IPR043502">
    <property type="entry name" value="DNA/RNA_pol_sf"/>
</dbReference>
<name>A0AAD2JNX0_9STRA</name>
<dbReference type="InterPro" id="IPR043128">
    <property type="entry name" value="Rev_trsase/Diguanyl_cyclase"/>
</dbReference>